<sequence>MATSDGVSNGTQSPIRKVLILGDNRLASSIISGLISTKFDVHQIVHAQSTLSTNTNATIHKSDFSQQSLASHFSNLSPDILFSTQSPGSYDFQTQVINTAILTHIPRFVAAEFGHDTLNCKIQERLPPYKERVKVIQYLRDHESSIEWIGIATGCTLDYALLSGNLGFDLKWQSATIPGSGDEVFAASSSAWIGRVAHSIITHWNDVKNEYLYAAGMLVSGNQISRQLQDQTGQKWEVGNVDVDDIVSEGERRFERGFPDAGMFLMERSVLFDKGLDAVRPFEERDAKKVLGLDGGEKLEDVIKRVVHEHGHRRGGDSPEESLPIASY</sequence>
<reference evidence="4 5" key="1">
    <citation type="journal article" date="2023" name="G3 (Bethesda)">
        <title>A chromosome-level genome assembly of Zasmidium syzygii isolated from banana leaves.</title>
        <authorList>
            <person name="van Westerhoven A.C."/>
            <person name="Mehrabi R."/>
            <person name="Talebi R."/>
            <person name="Steentjes M.B.F."/>
            <person name="Corcolon B."/>
            <person name="Chong P.A."/>
            <person name="Kema G.H.J."/>
            <person name="Seidl M.F."/>
        </authorList>
    </citation>
    <scope>NUCLEOTIDE SEQUENCE [LARGE SCALE GENOMIC DNA]</scope>
    <source>
        <strain evidence="4 5">P124</strain>
    </source>
</reference>
<evidence type="ECO:0000256" key="2">
    <source>
        <dbReference type="ARBA" id="ARBA00023002"/>
    </source>
</evidence>
<gene>
    <name evidence="4" type="ORF">PRZ48_010911</name>
</gene>
<evidence type="ECO:0000256" key="1">
    <source>
        <dbReference type="ARBA" id="ARBA00022857"/>
    </source>
</evidence>
<dbReference type="EMBL" id="JAXOVC010000008">
    <property type="protein sequence ID" value="KAK4498254.1"/>
    <property type="molecule type" value="Genomic_DNA"/>
</dbReference>
<accession>A0ABR0EAA4</accession>
<keyword evidence="1" id="KW-0521">NADP</keyword>
<evidence type="ECO:0000313" key="5">
    <source>
        <dbReference type="Proteomes" id="UP001305779"/>
    </source>
</evidence>
<feature type="region of interest" description="Disordered" evidence="3">
    <location>
        <begin position="309"/>
        <end position="328"/>
    </location>
</feature>
<evidence type="ECO:0000256" key="3">
    <source>
        <dbReference type="SAM" id="MobiDB-lite"/>
    </source>
</evidence>
<dbReference type="Gene3D" id="3.90.25.10">
    <property type="entry name" value="UDP-galactose 4-epimerase, domain 1"/>
    <property type="match status" value="1"/>
</dbReference>
<proteinExistence type="predicted"/>
<keyword evidence="2" id="KW-0560">Oxidoreductase</keyword>
<dbReference type="Gene3D" id="3.40.50.720">
    <property type="entry name" value="NAD(P)-binding Rossmann-like Domain"/>
    <property type="match status" value="1"/>
</dbReference>
<dbReference type="PANTHER" id="PTHR47706">
    <property type="entry name" value="NMRA-LIKE FAMILY PROTEIN"/>
    <property type="match status" value="1"/>
</dbReference>
<protein>
    <recommendedName>
        <fullName evidence="6">NmrA-like domain-containing protein</fullName>
    </recommendedName>
</protein>
<dbReference type="PANTHER" id="PTHR47706:SF10">
    <property type="entry name" value="NMRA-LIKE DOMAIN-CONTAINING PROTEIN"/>
    <property type="match status" value="1"/>
</dbReference>
<evidence type="ECO:0008006" key="6">
    <source>
        <dbReference type="Google" id="ProtNLM"/>
    </source>
</evidence>
<name>A0ABR0EAA4_ZASCE</name>
<evidence type="ECO:0000313" key="4">
    <source>
        <dbReference type="EMBL" id="KAK4498254.1"/>
    </source>
</evidence>
<dbReference type="SUPFAM" id="SSF51735">
    <property type="entry name" value="NAD(P)-binding Rossmann-fold domains"/>
    <property type="match status" value="1"/>
</dbReference>
<organism evidence="4 5">
    <name type="scientific">Zasmidium cellare</name>
    <name type="common">Wine cellar mold</name>
    <name type="synonym">Racodium cellare</name>
    <dbReference type="NCBI Taxonomy" id="395010"/>
    <lineage>
        <taxon>Eukaryota</taxon>
        <taxon>Fungi</taxon>
        <taxon>Dikarya</taxon>
        <taxon>Ascomycota</taxon>
        <taxon>Pezizomycotina</taxon>
        <taxon>Dothideomycetes</taxon>
        <taxon>Dothideomycetidae</taxon>
        <taxon>Mycosphaerellales</taxon>
        <taxon>Mycosphaerellaceae</taxon>
        <taxon>Zasmidium</taxon>
    </lineage>
</organism>
<dbReference type="InterPro" id="IPR036291">
    <property type="entry name" value="NAD(P)-bd_dom_sf"/>
</dbReference>
<keyword evidence="5" id="KW-1185">Reference proteome</keyword>
<dbReference type="InterPro" id="IPR051609">
    <property type="entry name" value="NmrA/Isoflavone_reductase-like"/>
</dbReference>
<comment type="caution">
    <text evidence="4">The sequence shown here is derived from an EMBL/GenBank/DDBJ whole genome shotgun (WGS) entry which is preliminary data.</text>
</comment>
<dbReference type="Proteomes" id="UP001305779">
    <property type="component" value="Unassembled WGS sequence"/>
</dbReference>